<keyword evidence="3" id="KW-1185">Reference proteome</keyword>
<dbReference type="Gene3D" id="3.40.50.300">
    <property type="entry name" value="P-loop containing nucleotide triphosphate hydrolases"/>
    <property type="match status" value="2"/>
</dbReference>
<keyword evidence="2" id="KW-0067">ATP-binding</keyword>
<sequence>MTRYSADAVIEELTDFQRRSVEHVVSQLYKEGAGRFLVADETGLGKSMVARGVIARAIEHLQDEPTVRRIDIVYVCANTDLAQQNLRRLNVTEDETISFSSRLTLLGKHSSQLKKRGTAGKPVNLVSFTPGTSFDMGHSTGMSEERAMLLLALQECTDLTGYRRTAAERLLQGNVRKLKRFRWTIDELARHLGERGIDRAILSQFRKNVRRGGTKGLLRRFETLVDQMGRKRTIPEELKAEQWRLIRKLRETLAQASVETLEPDLVILDEFQRFRHLLDIDHPAGELANHLFNYPAAKVLLLSATPYKPFTYAEEREDEHATDFHRTLRFLAEGNPSVEPAQIRSDLDEYRRQVISGKDPRVVADGIRRKLLRVMSRQERPILPEGTMSVERVRTASRVSADDLIGYADLQNVARLVGHENDRGLVTAEYWKSAPYFVNFCDGYQLGARVKADHITSDAVAALGRTQHIRAGDCESFLQLDAGNARMRDLVDSTIGRDLWKLLWIPPSLPYLKPGGPYADAADVTKMLVFSSWAATPPAVASLLSYEAERRAAAGTNYTAYTPEVRRRLTKPLTYSMSRGRPGRMTTLMVFWPMPGLARGADPLAFVAETGGTALSRSKAKQLALGAISRLLDSGQTDRQAADDNLSSDVEESSWKAAFSMSASWPRDEFSDDEVAMSVRALSGEREERDEENDAPLDLDGLQAHVEAARAARAEGAPPPSAETLDLLAQVALHSPANIAFRALGRILEPRDNVTSFEHFVAAAALANGLRSLFNRPDVTKLLEQVTDSDLPYWHKVLQYCAFGNLQSVLDEYLHHLRHDQYQADLDSQSLFGLTRMAASAMSLRSTTYQAIDVDNLEDHLRFIPRFALRYGGRRQNAEDARQPEVRNSFNSPFWPFVLTSTSVGQEGIDFHWWCHSVFHWNTPANPVDFEQREGRVDRYRGHAVRRNIAARHSQRILAAPGNDPWARAFEIADDYCSEYGDFTPSWVYPGPAKVQRHVAPFALSSDEEKYQRIKQDVALYRLAFGQPRQEDMMDLLRQRGLDADPNHLLNMRIDLAP</sequence>
<proteinExistence type="predicted"/>
<keyword evidence="2" id="KW-0347">Helicase</keyword>
<protein>
    <submittedName>
        <fullName evidence="2">DEAD/DEAH box helicase</fullName>
    </submittedName>
</protein>
<comment type="caution">
    <text evidence="2">The sequence shown here is derived from an EMBL/GenBank/DDBJ whole genome shotgun (WGS) entry which is preliminary data.</text>
</comment>
<dbReference type="GO" id="GO:0004386">
    <property type="term" value="F:helicase activity"/>
    <property type="evidence" value="ECO:0007669"/>
    <property type="project" value="UniProtKB-KW"/>
</dbReference>
<evidence type="ECO:0000313" key="3">
    <source>
        <dbReference type="Proteomes" id="UP001233164"/>
    </source>
</evidence>
<dbReference type="Proteomes" id="UP001233164">
    <property type="component" value="Unassembled WGS sequence"/>
</dbReference>
<dbReference type="SUPFAM" id="SSF52540">
    <property type="entry name" value="P-loop containing nucleoside triphosphate hydrolases"/>
    <property type="match status" value="2"/>
</dbReference>
<dbReference type="RefSeq" id="WP_289380004.1">
    <property type="nucleotide sequence ID" value="NZ_JAUBOF010000059.1"/>
</dbReference>
<accession>A0ABT7RQB6</accession>
<dbReference type="InterPro" id="IPR027417">
    <property type="entry name" value="P-loop_NTPase"/>
</dbReference>
<keyword evidence="2" id="KW-0547">Nucleotide-binding</keyword>
<name>A0ABT7RQB6_9NOCA</name>
<gene>
    <name evidence="2" type="ORF">QT969_16295</name>
</gene>
<reference evidence="2 3" key="1">
    <citation type="submission" date="2023-06" db="EMBL/GenBank/DDBJ databases">
        <title>Rhodococcus indonesiensis sp. nov a new member of the Rhodococcus ruber lineage isolated from a sediment of neutral hot spring.</title>
        <authorList>
            <person name="Kusuma A.B."/>
            <person name="Fenylestari G."/>
            <person name="Ammar F."/>
            <person name="Nouioui I."/>
            <person name="Goodfellow M."/>
        </authorList>
    </citation>
    <scope>NUCLEOTIDE SEQUENCE [LARGE SCALE GENOMIC DNA]</scope>
    <source>
        <strain evidence="2 3">CSLK01-03</strain>
    </source>
</reference>
<organism evidence="2 3">
    <name type="scientific">Rhodococcus indonesiensis</name>
    <dbReference type="NCBI Taxonomy" id="3055869"/>
    <lineage>
        <taxon>Bacteria</taxon>
        <taxon>Bacillati</taxon>
        <taxon>Actinomycetota</taxon>
        <taxon>Actinomycetes</taxon>
        <taxon>Mycobacteriales</taxon>
        <taxon>Nocardiaceae</taxon>
        <taxon>Rhodococcus</taxon>
    </lineage>
</organism>
<dbReference type="EMBL" id="JAUBOF010000059">
    <property type="protein sequence ID" value="MDM7489842.1"/>
    <property type="molecule type" value="Genomic_DNA"/>
</dbReference>
<dbReference type="SMART" id="SM00487">
    <property type="entry name" value="DEXDc"/>
    <property type="match status" value="1"/>
</dbReference>
<evidence type="ECO:0000259" key="1">
    <source>
        <dbReference type="SMART" id="SM00487"/>
    </source>
</evidence>
<keyword evidence="2" id="KW-0378">Hydrolase</keyword>
<feature type="domain" description="Helicase ATP-binding" evidence="1">
    <location>
        <begin position="9"/>
        <end position="344"/>
    </location>
</feature>
<evidence type="ECO:0000313" key="2">
    <source>
        <dbReference type="EMBL" id="MDM7489842.1"/>
    </source>
</evidence>
<dbReference type="InterPro" id="IPR014001">
    <property type="entry name" value="Helicase_ATP-bd"/>
</dbReference>